<dbReference type="EMBL" id="JBHSMA010000005">
    <property type="protein sequence ID" value="MFC5411167.1"/>
    <property type="molecule type" value="Genomic_DNA"/>
</dbReference>
<sequence>MSKAFTKKKGFTLMKIIFAQLILVVLLIGNTLAYPTAAQELLKERVNLTLKNSNLRSFLHSLEKQVDVVFSYQKGVIESNEKLNLTIQNETIDNVLKQVLVPRRIYYRVLNNNQIILTRAGDPQNDQGKLESNPSSPARFPELEENVRTVTGYVKDEKGEALPGVSIVVKGTQQGTVTDANGAFSMTIQNENTVLVFSFVGYISQEVTVGNRESLEIALKVGEKVLEEVVVMGYGSMKKRDILGSVATIKSDDLQKLTPTSMDAALQGMASGVMVTSSGVPGAPVQVKIRGINSISSNTDPLWIVDGIPIVTGSIGSDFNGSTNQNVLSMIDPSDIESMQVLKDAAATSIYGSRGSNGVIVVTTKSGKAGKSTFDVDVRTGVSNWTNTNVGIASGREFVEIMDLVRANSRLSGVYEPVQSLGQLDTYQASMTREDAMNTNTRWADQISRLGSYSDVRISASNGSEKTNSYLSLNYRKDNSNLKFGDMQTLSGNFNIKHKVFNTLSLGYRMLASYTDNNRISSGDGKQGAGGWGQINSNALPWYKVYDPNGVNGYWNPQSMVNPLASMDPKHSENNLKALNLLTGLTADLQLPLKGLSLHGDLGMNYINSHALSWISEKVRILGSRAQEGKITSSTLNYNTYFNYDASFQEHNLNLVAGAEGTRSRAHMTNLTGIGLVGPFHEIGTPATLSGTSGLDDEMYLMGFFGRANYNFKGKYYAGFSMRRDGISKFINENRWATFLSGSLGWVISEEKFFSIEAINFLKLRGSYGQTGNTNIPTGITADIWNNRTGEGTLQLSNSKMLTNIGNRNIKWETTSTIDFGFDFGLFQNKINGSVAWYTKNVSDMLLKAAVPLSAGIQQSNSIWQNIGDMKNYGLEFDIDAVLISKKDFQWKVGGNIATNRNKVLALTPELDKTGAGILPAETVREIIKTGLPLGNWYMADYAGVDPQKGIPMIYGIETLADGSTRRSGAIIPATTTNQSANRMILDGKTSIPKITGGFNTKITYKEFNLGMYWNFAAGHYIYNRLRQSLMTPNTGLLTLSKEILTDTWRKPGDITKYPMTTYGNSYYYDSQGNPSNVQVQYGSENITPNSLYLEKGDYVRLKNLQFGYNIPTKFAEGKRLKGLYVYMSGTNLLTFTKFSGYDPEVMINDGSISSVVFALEMPQSRVFSVGVSAKF</sequence>
<dbReference type="InterPro" id="IPR036942">
    <property type="entry name" value="Beta-barrel_TonB_sf"/>
</dbReference>
<dbReference type="InterPro" id="IPR023997">
    <property type="entry name" value="TonB-dep_OMP_SusC/RagA_CS"/>
</dbReference>
<evidence type="ECO:0000256" key="8">
    <source>
        <dbReference type="SAM" id="MobiDB-lite"/>
    </source>
</evidence>
<dbReference type="SUPFAM" id="SSF49464">
    <property type="entry name" value="Carboxypeptidase regulatory domain-like"/>
    <property type="match status" value="1"/>
</dbReference>
<keyword evidence="5 7" id="KW-0472">Membrane</keyword>
<reference evidence="11" key="1">
    <citation type="journal article" date="2019" name="Int. J. Syst. Evol. Microbiol.">
        <title>The Global Catalogue of Microorganisms (GCM) 10K type strain sequencing project: providing services to taxonomists for standard genome sequencing and annotation.</title>
        <authorList>
            <consortium name="The Broad Institute Genomics Platform"/>
            <consortium name="The Broad Institute Genome Sequencing Center for Infectious Disease"/>
            <person name="Wu L."/>
            <person name="Ma J."/>
        </authorList>
    </citation>
    <scope>NUCLEOTIDE SEQUENCE [LARGE SCALE GENOMIC DNA]</scope>
    <source>
        <strain evidence="11">CCUG 55250</strain>
    </source>
</reference>
<keyword evidence="3 7" id="KW-1134">Transmembrane beta strand</keyword>
<dbReference type="NCBIfam" id="TIGR04057">
    <property type="entry name" value="SusC_RagA_signa"/>
    <property type="match status" value="1"/>
</dbReference>
<feature type="region of interest" description="Disordered" evidence="8">
    <location>
        <begin position="120"/>
        <end position="139"/>
    </location>
</feature>
<dbReference type="RefSeq" id="WP_379847724.1">
    <property type="nucleotide sequence ID" value="NZ_JBHSMA010000005.1"/>
</dbReference>
<keyword evidence="6 7" id="KW-0998">Cell outer membrane</keyword>
<dbReference type="InterPro" id="IPR023996">
    <property type="entry name" value="TonB-dep_OMP_SusC/RagA"/>
</dbReference>
<dbReference type="Gene3D" id="2.40.170.20">
    <property type="entry name" value="TonB-dependent receptor, beta-barrel domain"/>
    <property type="match status" value="1"/>
</dbReference>
<keyword evidence="11" id="KW-1185">Reference proteome</keyword>
<dbReference type="SUPFAM" id="SSF56935">
    <property type="entry name" value="Porins"/>
    <property type="match status" value="1"/>
</dbReference>
<dbReference type="Pfam" id="PF13715">
    <property type="entry name" value="CarbopepD_reg_2"/>
    <property type="match status" value="1"/>
</dbReference>
<dbReference type="InterPro" id="IPR008969">
    <property type="entry name" value="CarboxyPept-like_regulatory"/>
</dbReference>
<dbReference type="NCBIfam" id="TIGR04056">
    <property type="entry name" value="OMP_RagA_SusC"/>
    <property type="match status" value="1"/>
</dbReference>
<proteinExistence type="inferred from homology"/>
<dbReference type="Pfam" id="PF07715">
    <property type="entry name" value="Plug"/>
    <property type="match status" value="1"/>
</dbReference>
<feature type="domain" description="TonB-dependent receptor plug" evidence="9">
    <location>
        <begin position="238"/>
        <end position="359"/>
    </location>
</feature>
<evidence type="ECO:0000256" key="4">
    <source>
        <dbReference type="ARBA" id="ARBA00022692"/>
    </source>
</evidence>
<evidence type="ECO:0000256" key="5">
    <source>
        <dbReference type="ARBA" id="ARBA00023136"/>
    </source>
</evidence>
<evidence type="ECO:0000259" key="9">
    <source>
        <dbReference type="Pfam" id="PF07715"/>
    </source>
</evidence>
<comment type="subcellular location">
    <subcellularLocation>
        <location evidence="1 7">Cell outer membrane</location>
        <topology evidence="1 7">Multi-pass membrane protein</topology>
    </subcellularLocation>
</comment>
<feature type="compositionally biased region" description="Polar residues" evidence="8">
    <location>
        <begin position="124"/>
        <end position="136"/>
    </location>
</feature>
<comment type="similarity">
    <text evidence="7">Belongs to the TonB-dependent receptor family.</text>
</comment>
<gene>
    <name evidence="10" type="ORF">ACFPMF_17730</name>
</gene>
<organism evidence="10 11">
    <name type="scientific">Larkinella bovis</name>
    <dbReference type="NCBI Taxonomy" id="683041"/>
    <lineage>
        <taxon>Bacteria</taxon>
        <taxon>Pseudomonadati</taxon>
        <taxon>Bacteroidota</taxon>
        <taxon>Cytophagia</taxon>
        <taxon>Cytophagales</taxon>
        <taxon>Spirosomataceae</taxon>
        <taxon>Larkinella</taxon>
    </lineage>
</organism>
<evidence type="ECO:0000256" key="7">
    <source>
        <dbReference type="PROSITE-ProRule" id="PRU01360"/>
    </source>
</evidence>
<evidence type="ECO:0000313" key="10">
    <source>
        <dbReference type="EMBL" id="MFC5411167.1"/>
    </source>
</evidence>
<name>A0ABW0IFC7_9BACT</name>
<evidence type="ECO:0000256" key="6">
    <source>
        <dbReference type="ARBA" id="ARBA00023237"/>
    </source>
</evidence>
<keyword evidence="4 7" id="KW-0812">Transmembrane</keyword>
<evidence type="ECO:0000313" key="11">
    <source>
        <dbReference type="Proteomes" id="UP001596106"/>
    </source>
</evidence>
<dbReference type="InterPro" id="IPR037066">
    <property type="entry name" value="Plug_dom_sf"/>
</dbReference>
<accession>A0ABW0IFC7</accession>
<evidence type="ECO:0000256" key="2">
    <source>
        <dbReference type="ARBA" id="ARBA00022448"/>
    </source>
</evidence>
<dbReference type="Gene3D" id="2.170.130.10">
    <property type="entry name" value="TonB-dependent receptor, plug domain"/>
    <property type="match status" value="1"/>
</dbReference>
<evidence type="ECO:0000256" key="1">
    <source>
        <dbReference type="ARBA" id="ARBA00004571"/>
    </source>
</evidence>
<dbReference type="InterPro" id="IPR012910">
    <property type="entry name" value="Plug_dom"/>
</dbReference>
<protein>
    <submittedName>
        <fullName evidence="10">SusC/RagA family TonB-linked outer membrane protein</fullName>
    </submittedName>
</protein>
<dbReference type="Gene3D" id="2.60.40.1120">
    <property type="entry name" value="Carboxypeptidase-like, regulatory domain"/>
    <property type="match status" value="1"/>
</dbReference>
<dbReference type="InterPro" id="IPR039426">
    <property type="entry name" value="TonB-dep_rcpt-like"/>
</dbReference>
<comment type="caution">
    <text evidence="10">The sequence shown here is derived from an EMBL/GenBank/DDBJ whole genome shotgun (WGS) entry which is preliminary data.</text>
</comment>
<dbReference type="Proteomes" id="UP001596106">
    <property type="component" value="Unassembled WGS sequence"/>
</dbReference>
<evidence type="ECO:0000256" key="3">
    <source>
        <dbReference type="ARBA" id="ARBA00022452"/>
    </source>
</evidence>
<keyword evidence="2 7" id="KW-0813">Transport</keyword>
<dbReference type="PROSITE" id="PS52016">
    <property type="entry name" value="TONB_DEPENDENT_REC_3"/>
    <property type="match status" value="1"/>
</dbReference>